<protein>
    <submittedName>
        <fullName evidence="1">Uncharacterized protein</fullName>
    </submittedName>
</protein>
<reference evidence="1" key="1">
    <citation type="journal article" date="2015" name="Genome Biol. Evol.">
        <title>Organellar Genomes of White Spruce (Picea glauca): Assembly and Annotation.</title>
        <authorList>
            <person name="Jackman S.D."/>
            <person name="Warren R.L."/>
            <person name="Gibb E.A."/>
            <person name="Vandervalk B.P."/>
            <person name="Mohamadi H."/>
            <person name="Chu J."/>
            <person name="Raymond A."/>
            <person name="Pleasance S."/>
            <person name="Coope R."/>
            <person name="Wildung M.R."/>
            <person name="Ritland C.E."/>
            <person name="Bousquet J."/>
            <person name="Jones S.J."/>
            <person name="Bohlmann J."/>
            <person name="Birol I."/>
        </authorList>
    </citation>
    <scope>NUCLEOTIDE SEQUENCE [LARGE SCALE GENOMIC DNA]</scope>
    <source>
        <tissue evidence="1">Flushing bud</tissue>
    </source>
</reference>
<keyword evidence="1" id="KW-0496">Mitochondrion</keyword>
<dbReference type="AlphaFoldDB" id="A0A117NFX6"/>
<evidence type="ECO:0000313" key="1">
    <source>
        <dbReference type="EMBL" id="KUM45877.1"/>
    </source>
</evidence>
<name>A0A117NFX6_PICGL</name>
<organism evidence="1">
    <name type="scientific">Picea glauca</name>
    <name type="common">White spruce</name>
    <name type="synonym">Pinus glauca</name>
    <dbReference type="NCBI Taxonomy" id="3330"/>
    <lineage>
        <taxon>Eukaryota</taxon>
        <taxon>Viridiplantae</taxon>
        <taxon>Streptophyta</taxon>
        <taxon>Embryophyta</taxon>
        <taxon>Tracheophyta</taxon>
        <taxon>Spermatophyta</taxon>
        <taxon>Pinopsida</taxon>
        <taxon>Pinidae</taxon>
        <taxon>Conifers I</taxon>
        <taxon>Pinales</taxon>
        <taxon>Pinaceae</taxon>
        <taxon>Picea</taxon>
    </lineage>
</organism>
<gene>
    <name evidence="1" type="ORF">ABT39_MTgene2231</name>
</gene>
<proteinExistence type="predicted"/>
<geneLocation type="mitochondrion" evidence="1"/>
<comment type="caution">
    <text evidence="1">The sequence shown here is derived from an EMBL/GenBank/DDBJ whole genome shotgun (WGS) entry which is preliminary data.</text>
</comment>
<dbReference type="EMBL" id="LKAM01000015">
    <property type="protein sequence ID" value="KUM45877.1"/>
    <property type="molecule type" value="Genomic_DNA"/>
</dbReference>
<sequence length="67" mass="7836">MNGSLVVLFSEVHWKLCPKQNLQTKKESLKLLVRVFPSFHILVAFQQAFCLHEIGHLNCFTHQLQLF</sequence>
<accession>A0A117NFX6</accession>